<reference evidence="2" key="1">
    <citation type="submission" date="2014-11" db="EMBL/GenBank/DDBJ databases">
        <authorList>
            <person name="Amaro Gonzalez C."/>
        </authorList>
    </citation>
    <scope>NUCLEOTIDE SEQUENCE</scope>
</reference>
<organism evidence="2">
    <name type="scientific">Anguilla anguilla</name>
    <name type="common">European freshwater eel</name>
    <name type="synonym">Muraena anguilla</name>
    <dbReference type="NCBI Taxonomy" id="7936"/>
    <lineage>
        <taxon>Eukaryota</taxon>
        <taxon>Metazoa</taxon>
        <taxon>Chordata</taxon>
        <taxon>Craniata</taxon>
        <taxon>Vertebrata</taxon>
        <taxon>Euteleostomi</taxon>
        <taxon>Actinopterygii</taxon>
        <taxon>Neopterygii</taxon>
        <taxon>Teleostei</taxon>
        <taxon>Anguilliformes</taxon>
        <taxon>Anguillidae</taxon>
        <taxon>Anguilla</taxon>
    </lineage>
</organism>
<evidence type="ECO:0000313" key="2">
    <source>
        <dbReference type="EMBL" id="JAH64492.1"/>
    </source>
</evidence>
<feature type="signal peptide" evidence="1">
    <location>
        <begin position="1"/>
        <end position="22"/>
    </location>
</feature>
<dbReference type="EMBL" id="GBXM01044085">
    <property type="protein sequence ID" value="JAH64492.1"/>
    <property type="molecule type" value="Transcribed_RNA"/>
</dbReference>
<name>A0A0E9UFK4_ANGAN</name>
<reference evidence="2" key="2">
    <citation type="journal article" date="2015" name="Fish Shellfish Immunol.">
        <title>Early steps in the European eel (Anguilla anguilla)-Vibrio vulnificus interaction in the gills: Role of the RtxA13 toxin.</title>
        <authorList>
            <person name="Callol A."/>
            <person name="Pajuelo D."/>
            <person name="Ebbesson L."/>
            <person name="Teles M."/>
            <person name="MacKenzie S."/>
            <person name="Amaro C."/>
        </authorList>
    </citation>
    <scope>NUCLEOTIDE SEQUENCE</scope>
</reference>
<sequence>MCLCCLIVFYCHWLSLLCVSLGETEELFEGLLRSAALFFRLEQQPLKMSVHVPGSS</sequence>
<feature type="chain" id="PRO_5002433330" evidence="1">
    <location>
        <begin position="23"/>
        <end position="56"/>
    </location>
</feature>
<proteinExistence type="predicted"/>
<evidence type="ECO:0000256" key="1">
    <source>
        <dbReference type="SAM" id="SignalP"/>
    </source>
</evidence>
<protein>
    <submittedName>
        <fullName evidence="2">Uncharacterized protein</fullName>
    </submittedName>
</protein>
<keyword evidence="1" id="KW-0732">Signal</keyword>
<dbReference type="AlphaFoldDB" id="A0A0E9UFK4"/>
<accession>A0A0E9UFK4</accession>